<gene>
    <name evidence="1" type="ORF">ZHAS_00012718</name>
</gene>
<reference evidence="2" key="2">
    <citation type="submission" date="2020-05" db="UniProtKB">
        <authorList>
            <consortium name="EnsemblMetazoa"/>
        </authorList>
    </citation>
    <scope>IDENTIFICATION</scope>
</reference>
<sequence length="111" mass="12000">MQISRSYVTSELLPGIRQLGHHGKNVSLHGYHLAPVPVYPIVDGLTGVNLSLLAYGPFASLMKLGRPGGSAGTSEDTFDVQPAVRFPAVRGVGCWGSYFRFYFMTDVGRIA</sequence>
<dbReference type="EMBL" id="ATLV01020057">
    <property type="status" value="NOT_ANNOTATED_CDS"/>
    <property type="molecule type" value="Genomic_DNA"/>
</dbReference>
<dbReference type="EMBL" id="KE525293">
    <property type="protein sequence ID" value="KFB44809.1"/>
    <property type="molecule type" value="Genomic_DNA"/>
</dbReference>
<evidence type="ECO:0000313" key="3">
    <source>
        <dbReference type="Proteomes" id="UP000030765"/>
    </source>
</evidence>
<organism evidence="1">
    <name type="scientific">Anopheles sinensis</name>
    <name type="common">Mosquito</name>
    <dbReference type="NCBI Taxonomy" id="74873"/>
    <lineage>
        <taxon>Eukaryota</taxon>
        <taxon>Metazoa</taxon>
        <taxon>Ecdysozoa</taxon>
        <taxon>Arthropoda</taxon>
        <taxon>Hexapoda</taxon>
        <taxon>Insecta</taxon>
        <taxon>Pterygota</taxon>
        <taxon>Neoptera</taxon>
        <taxon>Endopterygota</taxon>
        <taxon>Diptera</taxon>
        <taxon>Nematocera</taxon>
        <taxon>Culicoidea</taxon>
        <taxon>Culicidae</taxon>
        <taxon>Anophelinae</taxon>
        <taxon>Anopheles</taxon>
    </lineage>
</organism>
<dbReference type="AlphaFoldDB" id="A0A084W3L5"/>
<dbReference type="EnsemblMetazoa" id="ASIC012718-RA">
    <property type="protein sequence ID" value="ASIC012718-PA"/>
    <property type="gene ID" value="ASIC012718"/>
</dbReference>
<dbReference type="VEuPathDB" id="VectorBase:ASIC012718"/>
<proteinExistence type="predicted"/>
<protein>
    <submittedName>
        <fullName evidence="1 2">Uncharacterized protein</fullName>
    </submittedName>
</protein>
<evidence type="ECO:0000313" key="2">
    <source>
        <dbReference type="EnsemblMetazoa" id="ASIC012718-PA"/>
    </source>
</evidence>
<evidence type="ECO:0000313" key="1">
    <source>
        <dbReference type="EMBL" id="KFB44809.1"/>
    </source>
</evidence>
<accession>A0A084W3L5</accession>
<name>A0A084W3L5_ANOSI</name>
<keyword evidence="3" id="KW-1185">Reference proteome</keyword>
<reference evidence="1 3" key="1">
    <citation type="journal article" date="2014" name="BMC Genomics">
        <title>Genome sequence of Anopheles sinensis provides insight into genetics basis of mosquito competence for malaria parasites.</title>
        <authorList>
            <person name="Zhou D."/>
            <person name="Zhang D."/>
            <person name="Ding G."/>
            <person name="Shi L."/>
            <person name="Hou Q."/>
            <person name="Ye Y."/>
            <person name="Xu Y."/>
            <person name="Zhou H."/>
            <person name="Xiong C."/>
            <person name="Li S."/>
            <person name="Yu J."/>
            <person name="Hong S."/>
            <person name="Yu X."/>
            <person name="Zou P."/>
            <person name="Chen C."/>
            <person name="Chang X."/>
            <person name="Wang W."/>
            <person name="Lv Y."/>
            <person name="Sun Y."/>
            <person name="Ma L."/>
            <person name="Shen B."/>
            <person name="Zhu C."/>
        </authorList>
    </citation>
    <scope>NUCLEOTIDE SEQUENCE [LARGE SCALE GENOMIC DNA]</scope>
</reference>
<dbReference type="Proteomes" id="UP000030765">
    <property type="component" value="Unassembled WGS sequence"/>
</dbReference>